<reference evidence="1 2" key="1">
    <citation type="journal article" date="2019" name="Sci. Rep.">
        <title>Orb-weaving spider Araneus ventricosus genome elucidates the spidroin gene catalogue.</title>
        <authorList>
            <person name="Kono N."/>
            <person name="Nakamura H."/>
            <person name="Ohtoshi R."/>
            <person name="Moran D.A.P."/>
            <person name="Shinohara A."/>
            <person name="Yoshida Y."/>
            <person name="Fujiwara M."/>
            <person name="Mori M."/>
            <person name="Tomita M."/>
            <person name="Arakawa K."/>
        </authorList>
    </citation>
    <scope>NUCLEOTIDE SEQUENCE [LARGE SCALE GENOMIC DNA]</scope>
</reference>
<accession>A0A4Y2RRG5</accession>
<dbReference type="EMBL" id="BGPR01017996">
    <property type="protein sequence ID" value="GBN77956.1"/>
    <property type="molecule type" value="Genomic_DNA"/>
</dbReference>
<gene>
    <name evidence="1" type="ORF">AVEN_229497_1</name>
</gene>
<name>A0A4Y2RRG5_ARAVE</name>
<comment type="caution">
    <text evidence="1">The sequence shown here is derived from an EMBL/GenBank/DDBJ whole genome shotgun (WGS) entry which is preliminary data.</text>
</comment>
<organism evidence="1 2">
    <name type="scientific">Araneus ventricosus</name>
    <name type="common">Orbweaver spider</name>
    <name type="synonym">Epeira ventricosa</name>
    <dbReference type="NCBI Taxonomy" id="182803"/>
    <lineage>
        <taxon>Eukaryota</taxon>
        <taxon>Metazoa</taxon>
        <taxon>Ecdysozoa</taxon>
        <taxon>Arthropoda</taxon>
        <taxon>Chelicerata</taxon>
        <taxon>Arachnida</taxon>
        <taxon>Araneae</taxon>
        <taxon>Araneomorphae</taxon>
        <taxon>Entelegynae</taxon>
        <taxon>Araneoidea</taxon>
        <taxon>Araneidae</taxon>
        <taxon>Araneus</taxon>
    </lineage>
</organism>
<evidence type="ECO:0000313" key="2">
    <source>
        <dbReference type="Proteomes" id="UP000499080"/>
    </source>
</evidence>
<keyword evidence="2" id="KW-1185">Reference proteome</keyword>
<protein>
    <submittedName>
        <fullName evidence="1">Uncharacterized protein</fullName>
    </submittedName>
</protein>
<dbReference type="AlphaFoldDB" id="A0A4Y2RRG5"/>
<evidence type="ECO:0000313" key="1">
    <source>
        <dbReference type="EMBL" id="GBN77956.1"/>
    </source>
</evidence>
<dbReference type="Proteomes" id="UP000499080">
    <property type="component" value="Unassembled WGS sequence"/>
</dbReference>
<sequence>MNAVSIPGSEELEVLSPSCIEIVQSESALTPSVEGHIATLGLLATGIVAGSDVHSSDLPPAQRWAVSRRCALKKTRERQAHKDVPGDLSSSGVDLAWKEEVRRC</sequence>
<proteinExistence type="predicted"/>